<evidence type="ECO:0000259" key="1">
    <source>
        <dbReference type="PROSITE" id="PS51379"/>
    </source>
</evidence>
<dbReference type="GO" id="GO:0051536">
    <property type="term" value="F:iron-sulfur cluster binding"/>
    <property type="evidence" value="ECO:0007669"/>
    <property type="project" value="InterPro"/>
</dbReference>
<reference evidence="2 3" key="1">
    <citation type="journal article" date="2020" name="Biotechnol. Biofuels">
        <title>New insights from the biogas microbiome by comprehensive genome-resolved metagenomics of nearly 1600 species originating from multiple anaerobic digesters.</title>
        <authorList>
            <person name="Campanaro S."/>
            <person name="Treu L."/>
            <person name="Rodriguez-R L.M."/>
            <person name="Kovalovszki A."/>
            <person name="Ziels R.M."/>
            <person name="Maus I."/>
            <person name="Zhu X."/>
            <person name="Kougias P.G."/>
            <person name="Basile A."/>
            <person name="Luo G."/>
            <person name="Schluter A."/>
            <person name="Konstantinidis K.T."/>
            <person name="Angelidaki I."/>
        </authorList>
    </citation>
    <scope>NUCLEOTIDE SEQUENCE [LARGE SCALE GENOMIC DNA]</scope>
    <source>
        <strain evidence="2">AS22ysBPME_79</strain>
    </source>
</reference>
<sequence>MRVPLLSLEKRKTTFNEVELGFTLEEAINEANRCIQCKNPKCVEGCPAKVQIPQFIKAFREGNTNEAGKIIRESNFFPSICGRICQHEKQCEGHCILNAKNDPISIGGIERYIGDNTVFPERETKNGKKIAVIGSGPSGLTVAALLSLQGMNVTVMEGTNTFGGVIKYGVPEFRLPKEIVARKLAGLHDLEIDFEPNVKIDADILEEMVKNYDAVFMGTGVGKPKMLTNEGHELKGIMNAMKFLVNLNQSALPMISPGEKVVVVGAGYVGLDAARSAIRLGGKVTCITMATKEESYAAVVEKDYLEAEEEGVKFIFGVQVEKFEGNEHVEKVHYKNSESGVLEADKVIIAIGQQHDNESLKNIIKIGPDGCILVNKNKQTIVPNLFAAGDCVHGPKTVIAAITAGREAAKAIIKYLDKKDMEKAEAEQRKLIEEAIEKQKTNE</sequence>
<dbReference type="SUPFAM" id="SSF51971">
    <property type="entry name" value="Nucleotide-binding domain"/>
    <property type="match status" value="1"/>
</dbReference>
<name>A0A7K4BZK2_9ARCH</name>
<dbReference type="InterPro" id="IPR023753">
    <property type="entry name" value="FAD/NAD-binding_dom"/>
</dbReference>
<dbReference type="AlphaFoldDB" id="A0A7K4BZK2"/>
<dbReference type="SUPFAM" id="SSF46548">
    <property type="entry name" value="alpha-helical ferredoxin"/>
    <property type="match status" value="1"/>
</dbReference>
<dbReference type="InterPro" id="IPR017896">
    <property type="entry name" value="4Fe4S_Fe-S-bd"/>
</dbReference>
<dbReference type="InterPro" id="IPR036188">
    <property type="entry name" value="FAD/NAD-bd_sf"/>
</dbReference>
<organism evidence="2 3">
    <name type="scientific">Candidatus Iainarchaeum sp</name>
    <dbReference type="NCBI Taxonomy" id="3101447"/>
    <lineage>
        <taxon>Archaea</taxon>
        <taxon>Candidatus Iainarchaeota</taxon>
        <taxon>Candidatus Iainarchaeia</taxon>
        <taxon>Candidatus Iainarchaeales</taxon>
        <taxon>Candidatus Iainarchaeaceae</taxon>
        <taxon>Candidatus Iainarchaeum</taxon>
    </lineage>
</organism>
<dbReference type="InterPro" id="IPR009051">
    <property type="entry name" value="Helical_ferredxn"/>
</dbReference>
<dbReference type="PRINTS" id="PR00469">
    <property type="entry name" value="PNDRDTASEII"/>
</dbReference>
<protein>
    <submittedName>
        <fullName evidence="2">FAD-dependent oxidoreductase</fullName>
    </submittedName>
</protein>
<comment type="caution">
    <text evidence="2">The sequence shown here is derived from an EMBL/GenBank/DDBJ whole genome shotgun (WGS) entry which is preliminary data.</text>
</comment>
<evidence type="ECO:0000313" key="2">
    <source>
        <dbReference type="EMBL" id="NMA44658.1"/>
    </source>
</evidence>
<dbReference type="Pfam" id="PF14691">
    <property type="entry name" value="Fer4_20"/>
    <property type="match status" value="1"/>
</dbReference>
<evidence type="ECO:0000313" key="3">
    <source>
        <dbReference type="Proteomes" id="UP000526302"/>
    </source>
</evidence>
<gene>
    <name evidence="2" type="ORF">GX950_02495</name>
</gene>
<dbReference type="Proteomes" id="UP000526302">
    <property type="component" value="Unassembled WGS sequence"/>
</dbReference>
<proteinExistence type="predicted"/>
<dbReference type="InterPro" id="IPR028261">
    <property type="entry name" value="DPD_II"/>
</dbReference>
<dbReference type="Gene3D" id="3.50.50.60">
    <property type="entry name" value="FAD/NAD(P)-binding domain"/>
    <property type="match status" value="3"/>
</dbReference>
<dbReference type="GO" id="GO:0016491">
    <property type="term" value="F:oxidoreductase activity"/>
    <property type="evidence" value="ECO:0007669"/>
    <property type="project" value="InterPro"/>
</dbReference>
<feature type="domain" description="4Fe-4S ferredoxin-type" evidence="1">
    <location>
        <begin position="24"/>
        <end position="58"/>
    </location>
</feature>
<dbReference type="PRINTS" id="PR00368">
    <property type="entry name" value="FADPNR"/>
</dbReference>
<dbReference type="EMBL" id="JAAZKV010000018">
    <property type="protein sequence ID" value="NMA44658.1"/>
    <property type="molecule type" value="Genomic_DNA"/>
</dbReference>
<dbReference type="PANTHER" id="PTHR42783">
    <property type="entry name" value="GLUTAMATE SYNTHASE [NADPH] SMALL CHAIN"/>
    <property type="match status" value="1"/>
</dbReference>
<accession>A0A7K4BZK2</accession>
<dbReference type="Pfam" id="PF07992">
    <property type="entry name" value="Pyr_redox_2"/>
    <property type="match status" value="1"/>
</dbReference>
<dbReference type="Gene3D" id="1.10.1060.10">
    <property type="entry name" value="Alpha-helical ferredoxin"/>
    <property type="match status" value="1"/>
</dbReference>
<dbReference type="PANTHER" id="PTHR42783:SF3">
    <property type="entry name" value="GLUTAMATE SYNTHASE [NADPH] SMALL CHAIN-RELATED"/>
    <property type="match status" value="1"/>
</dbReference>
<dbReference type="PROSITE" id="PS51379">
    <property type="entry name" value="4FE4S_FER_2"/>
    <property type="match status" value="1"/>
</dbReference>